<evidence type="ECO:0000256" key="1">
    <source>
        <dbReference type="SAM" id="MobiDB-lite"/>
    </source>
</evidence>
<protein>
    <submittedName>
        <fullName evidence="2">Uncharacterized protein</fullName>
    </submittedName>
</protein>
<feature type="region of interest" description="Disordered" evidence="1">
    <location>
        <begin position="46"/>
        <end position="85"/>
    </location>
</feature>
<dbReference type="EMBL" id="KN838948">
    <property type="protein sequence ID" value="KIJ91999.1"/>
    <property type="molecule type" value="Genomic_DNA"/>
</dbReference>
<keyword evidence="3" id="KW-1185">Reference proteome</keyword>
<accession>A0A0C9WHY4</accession>
<dbReference type="HOGENOM" id="CLU_2512979_0_0_1"/>
<evidence type="ECO:0000313" key="2">
    <source>
        <dbReference type="EMBL" id="KIJ91999.1"/>
    </source>
</evidence>
<reference evidence="3" key="2">
    <citation type="submission" date="2015-01" db="EMBL/GenBank/DDBJ databases">
        <title>Evolutionary Origins and Diversification of the Mycorrhizal Mutualists.</title>
        <authorList>
            <consortium name="DOE Joint Genome Institute"/>
            <consortium name="Mycorrhizal Genomics Consortium"/>
            <person name="Kohler A."/>
            <person name="Kuo A."/>
            <person name="Nagy L.G."/>
            <person name="Floudas D."/>
            <person name="Copeland A."/>
            <person name="Barry K.W."/>
            <person name="Cichocki N."/>
            <person name="Veneault-Fourrey C."/>
            <person name="LaButti K."/>
            <person name="Lindquist E.A."/>
            <person name="Lipzen A."/>
            <person name="Lundell T."/>
            <person name="Morin E."/>
            <person name="Murat C."/>
            <person name="Riley R."/>
            <person name="Ohm R."/>
            <person name="Sun H."/>
            <person name="Tunlid A."/>
            <person name="Henrissat B."/>
            <person name="Grigoriev I.V."/>
            <person name="Hibbett D.S."/>
            <person name="Martin F."/>
        </authorList>
    </citation>
    <scope>NUCLEOTIDE SEQUENCE [LARGE SCALE GENOMIC DNA]</scope>
    <source>
        <strain evidence="3">LaAM-08-1</strain>
    </source>
</reference>
<dbReference type="Proteomes" id="UP000054477">
    <property type="component" value="Unassembled WGS sequence"/>
</dbReference>
<gene>
    <name evidence="2" type="ORF">K443DRAFT_463203</name>
</gene>
<name>A0A0C9WHY4_9AGAR</name>
<dbReference type="AlphaFoldDB" id="A0A0C9WHY4"/>
<sequence length="85" mass="8972">MTVLLGCRLGIPCEFHETFTDSTKVGGIVSNCKSVATENGRGAKTSTYHCHKDGNSKPLAHSKPNHAIVTEPTQEKASGGECSGR</sequence>
<proteinExistence type="predicted"/>
<organism evidence="2 3">
    <name type="scientific">Laccaria amethystina LaAM-08-1</name>
    <dbReference type="NCBI Taxonomy" id="1095629"/>
    <lineage>
        <taxon>Eukaryota</taxon>
        <taxon>Fungi</taxon>
        <taxon>Dikarya</taxon>
        <taxon>Basidiomycota</taxon>
        <taxon>Agaricomycotina</taxon>
        <taxon>Agaricomycetes</taxon>
        <taxon>Agaricomycetidae</taxon>
        <taxon>Agaricales</taxon>
        <taxon>Agaricineae</taxon>
        <taxon>Hydnangiaceae</taxon>
        <taxon>Laccaria</taxon>
    </lineage>
</organism>
<reference evidence="2 3" key="1">
    <citation type="submission" date="2014-04" db="EMBL/GenBank/DDBJ databases">
        <authorList>
            <consortium name="DOE Joint Genome Institute"/>
            <person name="Kuo A."/>
            <person name="Kohler A."/>
            <person name="Nagy L.G."/>
            <person name="Floudas D."/>
            <person name="Copeland A."/>
            <person name="Barry K.W."/>
            <person name="Cichocki N."/>
            <person name="Veneault-Fourrey C."/>
            <person name="LaButti K."/>
            <person name="Lindquist E.A."/>
            <person name="Lipzen A."/>
            <person name="Lundell T."/>
            <person name="Morin E."/>
            <person name="Murat C."/>
            <person name="Sun H."/>
            <person name="Tunlid A."/>
            <person name="Henrissat B."/>
            <person name="Grigoriev I.V."/>
            <person name="Hibbett D.S."/>
            <person name="Martin F."/>
            <person name="Nordberg H.P."/>
            <person name="Cantor M.N."/>
            <person name="Hua S.X."/>
        </authorList>
    </citation>
    <scope>NUCLEOTIDE SEQUENCE [LARGE SCALE GENOMIC DNA]</scope>
    <source>
        <strain evidence="2 3">LaAM-08-1</strain>
    </source>
</reference>
<evidence type="ECO:0000313" key="3">
    <source>
        <dbReference type="Proteomes" id="UP000054477"/>
    </source>
</evidence>